<protein>
    <submittedName>
        <fullName evidence="2">HXXXD-type acyl-transferase-like protein</fullName>
    </submittedName>
</protein>
<proteinExistence type="predicted"/>
<name>A0AAV8H0Y8_9POAL</name>
<dbReference type="Pfam" id="PF02458">
    <property type="entry name" value="Transferase"/>
    <property type="match status" value="1"/>
</dbReference>
<comment type="caution">
    <text evidence="2">The sequence shown here is derived from an EMBL/GenBank/DDBJ whole genome shotgun (WGS) entry which is preliminary data.</text>
</comment>
<accession>A0AAV8H0Y8</accession>
<organism evidence="2 3">
    <name type="scientific">Rhynchospora pubera</name>
    <dbReference type="NCBI Taxonomy" id="906938"/>
    <lineage>
        <taxon>Eukaryota</taxon>
        <taxon>Viridiplantae</taxon>
        <taxon>Streptophyta</taxon>
        <taxon>Embryophyta</taxon>
        <taxon>Tracheophyta</taxon>
        <taxon>Spermatophyta</taxon>
        <taxon>Magnoliopsida</taxon>
        <taxon>Liliopsida</taxon>
        <taxon>Poales</taxon>
        <taxon>Cyperaceae</taxon>
        <taxon>Cyperoideae</taxon>
        <taxon>Rhynchosporeae</taxon>
        <taxon>Rhynchospora</taxon>
    </lineage>
</organism>
<dbReference type="InterPro" id="IPR051283">
    <property type="entry name" value="Sec_Metabolite_Acyltrans"/>
</dbReference>
<keyword evidence="1" id="KW-0808">Transferase</keyword>
<dbReference type="AlphaFoldDB" id="A0AAV8H0Y8"/>
<dbReference type="EMBL" id="JAMFTS010000001">
    <property type="protein sequence ID" value="KAJ4809736.1"/>
    <property type="molecule type" value="Genomic_DNA"/>
</dbReference>
<dbReference type="InterPro" id="IPR023213">
    <property type="entry name" value="CAT-like_dom_sf"/>
</dbReference>
<dbReference type="Proteomes" id="UP001140206">
    <property type="component" value="Chromosome 1"/>
</dbReference>
<dbReference type="Gene3D" id="3.30.559.10">
    <property type="entry name" value="Chloramphenicol acetyltransferase-like domain"/>
    <property type="match status" value="2"/>
</dbReference>
<dbReference type="PANTHER" id="PTHR31896">
    <property type="entry name" value="FAMILY REGULATORY PROTEIN, PUTATIVE (AFU_ORTHOLOGUE AFUA_3G14730)-RELATED"/>
    <property type="match status" value="1"/>
</dbReference>
<keyword evidence="3" id="KW-1185">Reference proteome</keyword>
<evidence type="ECO:0000256" key="1">
    <source>
        <dbReference type="ARBA" id="ARBA00022679"/>
    </source>
</evidence>
<evidence type="ECO:0000313" key="2">
    <source>
        <dbReference type="EMBL" id="KAJ4809736.1"/>
    </source>
</evidence>
<dbReference type="PANTHER" id="PTHR31896:SF12">
    <property type="entry name" value="HXXXD-TYPE ACYL-TRANSFERASE FAMILY PROTEIN"/>
    <property type="match status" value="1"/>
</dbReference>
<gene>
    <name evidence="2" type="ORF">LUZ62_022302</name>
</gene>
<evidence type="ECO:0000313" key="3">
    <source>
        <dbReference type="Proteomes" id="UP001140206"/>
    </source>
</evidence>
<dbReference type="SUPFAM" id="SSF52777">
    <property type="entry name" value="CoA-dependent acyltransferases"/>
    <property type="match status" value="1"/>
</dbReference>
<dbReference type="GO" id="GO:0016740">
    <property type="term" value="F:transferase activity"/>
    <property type="evidence" value="ECO:0007669"/>
    <property type="project" value="UniProtKB-KW"/>
</dbReference>
<reference evidence="2" key="1">
    <citation type="submission" date="2022-08" db="EMBL/GenBank/DDBJ databases">
        <authorList>
            <person name="Marques A."/>
        </authorList>
    </citation>
    <scope>NUCLEOTIDE SEQUENCE</scope>
    <source>
        <strain evidence="2">RhyPub2mFocal</strain>
        <tissue evidence="2">Leaves</tissue>
    </source>
</reference>
<sequence>MPPTSTTVRTIKTYAVNPARLNPQAPRQLHLSSWDVAMLSFGYIQKGLLFTYPPDLSVDQIIERLRSSLEEALYHFYPASGRLRVVTCEEGGATCHVEVGCEGEGVELVHAMADGIGIADVLAADGQDLPEFLKELFPIDHLAVNFDGCTNPLLVAQVTELADGIFIGLAFNHAIIDGTSFWHFFNAWAEIVRCKQAGKEVVLSQPPMHDRWFIGGYGEPPIRLPYSSPSEFIVRVSPPPLKERMFHFSRESLITLKAKANGECEKGSTISTLQALSALMWRCITRARNLPLEQNTTCLLAIQNRTRLQPPLSPNYFGNSINVVSTTTTVQELLDNNLGWAAWLAHQSVSNHTDSAIRDLVHDYMKNPHFINLHTFDIHSVVMSSSPRFDMYGCNFGWGKALAARSSSSNKFDGNITAYPGWEGDGSVDLEVSLLAEYMSELEKDEEFLAVVSPPIKLEVLLGMSSM</sequence>